<evidence type="ECO:0000313" key="3">
    <source>
        <dbReference type="Proteomes" id="UP001260715"/>
    </source>
</evidence>
<dbReference type="RefSeq" id="WP_158243294.1">
    <property type="nucleotide sequence ID" value="NZ_JAVDSJ010000001.1"/>
</dbReference>
<evidence type="ECO:0000256" key="1">
    <source>
        <dbReference type="SAM" id="MobiDB-lite"/>
    </source>
</evidence>
<name>A0ABU1P8D9_9BURK</name>
<feature type="region of interest" description="Disordered" evidence="1">
    <location>
        <begin position="36"/>
        <end position="58"/>
    </location>
</feature>
<organism evidence="2 3">
    <name type="scientific">Herbaspirillum frisingense</name>
    <dbReference type="NCBI Taxonomy" id="92645"/>
    <lineage>
        <taxon>Bacteria</taxon>
        <taxon>Pseudomonadati</taxon>
        <taxon>Pseudomonadota</taxon>
        <taxon>Betaproteobacteria</taxon>
        <taxon>Burkholderiales</taxon>
        <taxon>Oxalobacteraceae</taxon>
        <taxon>Herbaspirillum</taxon>
    </lineage>
</organism>
<evidence type="ECO:0000313" key="2">
    <source>
        <dbReference type="EMBL" id="MDR6582166.1"/>
    </source>
</evidence>
<gene>
    <name evidence="2" type="ORF">J2W50_000341</name>
</gene>
<proteinExistence type="predicted"/>
<dbReference type="EMBL" id="JAVDSJ010000001">
    <property type="protein sequence ID" value="MDR6582166.1"/>
    <property type="molecule type" value="Genomic_DNA"/>
</dbReference>
<protein>
    <submittedName>
        <fullName evidence="2">Uncharacterized protein</fullName>
    </submittedName>
</protein>
<dbReference type="Proteomes" id="UP001260715">
    <property type="component" value="Unassembled WGS sequence"/>
</dbReference>
<comment type="caution">
    <text evidence="2">The sequence shown here is derived from an EMBL/GenBank/DDBJ whole genome shotgun (WGS) entry which is preliminary data.</text>
</comment>
<keyword evidence="3" id="KW-1185">Reference proteome</keyword>
<accession>A0ABU1P8D9</accession>
<sequence length="58" mass="6189">MEIDGGNRVPGRSMTAKTAHFDVFDSAAPPIFIKMRAPTGRHPGQTAQALPERSSPAL</sequence>
<reference evidence="2 3" key="1">
    <citation type="submission" date="2023-07" db="EMBL/GenBank/DDBJ databases">
        <title>Sorghum-associated microbial communities from plants grown in Nebraska, USA.</title>
        <authorList>
            <person name="Schachtman D."/>
        </authorList>
    </citation>
    <scope>NUCLEOTIDE SEQUENCE [LARGE SCALE GENOMIC DNA]</scope>
    <source>
        <strain evidence="2 3">596</strain>
    </source>
</reference>